<protein>
    <submittedName>
        <fullName evidence="2">Copper radical oxidase</fullName>
    </submittedName>
</protein>
<dbReference type="EMBL" id="JACAZI010000021">
    <property type="protein sequence ID" value="KAF7338078.1"/>
    <property type="molecule type" value="Genomic_DNA"/>
</dbReference>
<dbReference type="Gene3D" id="2.60.120.260">
    <property type="entry name" value="Galactose-binding domain-like"/>
    <property type="match status" value="1"/>
</dbReference>
<proteinExistence type="predicted"/>
<reference evidence="2" key="1">
    <citation type="submission" date="2020-05" db="EMBL/GenBank/DDBJ databases">
        <title>Mycena genomes resolve the evolution of fungal bioluminescence.</title>
        <authorList>
            <person name="Tsai I.J."/>
        </authorList>
    </citation>
    <scope>NUCLEOTIDE SEQUENCE</scope>
    <source>
        <strain evidence="2">CCC161011</strain>
    </source>
</reference>
<name>A0A8H6XBM2_9AGAR</name>
<sequence>MSASDMALHTFSLLLCALATLCLNVSAADLAWNGHTTPESTTPSTFLPYYVPPGAKSYDSASPLVMYSGEWNEVHSKAYVGHSLRQTRQVGAYITFPFNGCGIEWFGNCDSSHGISYVYMDGELVRKVDARCDRVKQQQRIYWAFDLPHGKHTMKIVNTGARPGSTQPCATSLDAFVVTKCSDPNQSYSAPSSHPLPLLTLLAEGEPAEKWTLEQKGSTGVHAMQLAIISPTHALIVDKVEHNPLTTDGRPAWGALYDLRSHAVKPLSMKSNSFCAGGSFIRNGTMVVVGGNPIVEDKTAAADFGDVDGLQTIRFFQPCPSSSASGCDMYENP</sequence>
<keyword evidence="3" id="KW-1185">Reference proteome</keyword>
<organism evidence="2 3">
    <name type="scientific">Mycena venus</name>
    <dbReference type="NCBI Taxonomy" id="2733690"/>
    <lineage>
        <taxon>Eukaryota</taxon>
        <taxon>Fungi</taxon>
        <taxon>Dikarya</taxon>
        <taxon>Basidiomycota</taxon>
        <taxon>Agaricomycotina</taxon>
        <taxon>Agaricomycetes</taxon>
        <taxon>Agaricomycetidae</taxon>
        <taxon>Agaricales</taxon>
        <taxon>Marasmiineae</taxon>
        <taxon>Mycenaceae</taxon>
        <taxon>Mycena</taxon>
    </lineage>
</organism>
<dbReference type="Gene3D" id="2.130.10.80">
    <property type="entry name" value="Galactose oxidase/kelch, beta-propeller"/>
    <property type="match status" value="1"/>
</dbReference>
<dbReference type="InterPro" id="IPR037293">
    <property type="entry name" value="Gal_Oxidase_central_sf"/>
</dbReference>
<feature type="chain" id="PRO_5034487906" evidence="1">
    <location>
        <begin position="28"/>
        <end position="333"/>
    </location>
</feature>
<evidence type="ECO:0000256" key="1">
    <source>
        <dbReference type="SAM" id="SignalP"/>
    </source>
</evidence>
<dbReference type="PANTHER" id="PTHR32208">
    <property type="entry name" value="SECRETED PROTEIN-RELATED"/>
    <property type="match status" value="1"/>
</dbReference>
<accession>A0A8H6XBM2</accession>
<dbReference type="PANTHER" id="PTHR32208:SF96">
    <property type="entry name" value="GLYOXAL OXIDASE"/>
    <property type="match status" value="1"/>
</dbReference>
<comment type="caution">
    <text evidence="2">The sequence shown here is derived from an EMBL/GenBank/DDBJ whole genome shotgun (WGS) entry which is preliminary data.</text>
</comment>
<keyword evidence="1" id="KW-0732">Signal</keyword>
<evidence type="ECO:0000313" key="2">
    <source>
        <dbReference type="EMBL" id="KAF7338078.1"/>
    </source>
</evidence>
<evidence type="ECO:0000313" key="3">
    <source>
        <dbReference type="Proteomes" id="UP000620124"/>
    </source>
</evidence>
<dbReference type="OrthoDB" id="2019572at2759"/>
<feature type="signal peptide" evidence="1">
    <location>
        <begin position="1"/>
        <end position="27"/>
    </location>
</feature>
<dbReference type="Proteomes" id="UP000620124">
    <property type="component" value="Unassembled WGS sequence"/>
</dbReference>
<dbReference type="AlphaFoldDB" id="A0A8H6XBM2"/>
<gene>
    <name evidence="2" type="ORF">MVEN_02032300</name>
</gene>